<organism evidence="1 2">
    <name type="scientific">Thermogutta terrifontis</name>
    <dbReference type="NCBI Taxonomy" id="1331910"/>
    <lineage>
        <taxon>Bacteria</taxon>
        <taxon>Pseudomonadati</taxon>
        <taxon>Planctomycetota</taxon>
        <taxon>Planctomycetia</taxon>
        <taxon>Pirellulales</taxon>
        <taxon>Thermoguttaceae</taxon>
        <taxon>Thermogutta</taxon>
    </lineage>
</organism>
<dbReference type="AlphaFoldDB" id="A0A286RA48"/>
<gene>
    <name evidence="1" type="ORF">THTE_0243</name>
</gene>
<proteinExistence type="predicted"/>
<keyword evidence="2" id="KW-1185">Reference proteome</keyword>
<name>A0A286RA48_9BACT</name>
<dbReference type="KEGG" id="ttf:THTE_0243"/>
<evidence type="ECO:0000313" key="2">
    <source>
        <dbReference type="Proteomes" id="UP000215086"/>
    </source>
</evidence>
<reference evidence="1 2" key="1">
    <citation type="journal article" name="Front. Microbiol.">
        <title>Sugar Metabolism of the First Thermophilic Planctomycete Thermogutta terrifontis: Comparative Genomic and Transcriptomic Approaches.</title>
        <authorList>
            <person name="Elcheninov A.G."/>
            <person name="Menzel P."/>
            <person name="Gudbergsdottir S.R."/>
            <person name="Slesarev A.I."/>
            <person name="Kadnikov V.V."/>
            <person name="Krogh A."/>
            <person name="Bonch-Osmolovskaya E.A."/>
            <person name="Peng X."/>
            <person name="Kublanov I.V."/>
        </authorList>
    </citation>
    <scope>NUCLEOTIDE SEQUENCE [LARGE SCALE GENOMIC DNA]</scope>
    <source>
        <strain evidence="1 2">R1</strain>
    </source>
</reference>
<evidence type="ECO:0000313" key="1">
    <source>
        <dbReference type="EMBL" id="ASV72845.1"/>
    </source>
</evidence>
<accession>A0A286RA48</accession>
<dbReference type="Proteomes" id="UP000215086">
    <property type="component" value="Chromosome"/>
</dbReference>
<sequence>MGNPIPDDFSQARVMINAPPALVAPFWNSPGHAAPASAR</sequence>
<protein>
    <submittedName>
        <fullName evidence="1">Uncharacterized protein</fullName>
    </submittedName>
</protein>
<dbReference type="EMBL" id="CP018477">
    <property type="protein sequence ID" value="ASV72845.1"/>
    <property type="molecule type" value="Genomic_DNA"/>
</dbReference>